<evidence type="ECO:0000313" key="3">
    <source>
        <dbReference type="Proteomes" id="UP000429607"/>
    </source>
</evidence>
<dbReference type="Proteomes" id="UP000429607">
    <property type="component" value="Unassembled WGS sequence"/>
</dbReference>
<evidence type="ECO:0000313" key="2">
    <source>
        <dbReference type="EMBL" id="KAE9263536.1"/>
    </source>
</evidence>
<gene>
    <name evidence="1" type="ORF">PR001_g32084</name>
    <name evidence="2" type="ORF">PR003_g33125</name>
</gene>
<feature type="non-terminal residue" evidence="2">
    <location>
        <position position="296"/>
    </location>
</feature>
<dbReference type="AlphaFoldDB" id="A0A6A4ATA0"/>
<proteinExistence type="predicted"/>
<dbReference type="Proteomes" id="UP000434957">
    <property type="component" value="Unassembled WGS sequence"/>
</dbReference>
<protein>
    <submittedName>
        <fullName evidence="2">Uncharacterized protein</fullName>
    </submittedName>
</protein>
<accession>A0A6A4ATA0</accession>
<organism evidence="2 4">
    <name type="scientific">Phytophthora rubi</name>
    <dbReference type="NCBI Taxonomy" id="129364"/>
    <lineage>
        <taxon>Eukaryota</taxon>
        <taxon>Sar</taxon>
        <taxon>Stramenopiles</taxon>
        <taxon>Oomycota</taxon>
        <taxon>Peronosporomycetes</taxon>
        <taxon>Peronosporales</taxon>
        <taxon>Peronosporaceae</taxon>
        <taxon>Phytophthora</taxon>
    </lineage>
</organism>
<sequence>MMLPCRHTMYFRKVNNNESVLPPFTFICPRWLRSHAANDIRAGPLNTGTFEYHSVEAAESSRPVGRDVKYSQARRVSDNIVSAMARQPTPMYKAALRWLNAFDEALQAGTLEDFTGVVLDNTVQNTITSKVPDVDKSASCEVAEGGLDPNQSKKIKSGSPAKPIVVSVDTAEWEEKAPIPSSKSENAAEVPTYKFTKPVKNKKLSRKASNKIARAQRMMGVRTLAKLCESSPPCAGSATVLNDILTGGYSYDTAVQAMKKFNVQVCEVKGDPVIRPLQNEKQLTLDELTKVVPLDR</sequence>
<keyword evidence="4" id="KW-1185">Reference proteome</keyword>
<dbReference type="EMBL" id="QXFV01009140">
    <property type="protein sequence ID" value="KAE8955486.1"/>
    <property type="molecule type" value="Genomic_DNA"/>
</dbReference>
<reference evidence="2 4" key="1">
    <citation type="submission" date="2018-08" db="EMBL/GenBank/DDBJ databases">
        <title>Genomic investigation of the strawberry pathogen Phytophthora fragariae indicates pathogenicity is determined by transcriptional variation in three key races.</title>
        <authorList>
            <person name="Adams T.M."/>
            <person name="Armitage A.D."/>
            <person name="Sobczyk M.K."/>
            <person name="Bates H.J."/>
            <person name="Dunwell J.M."/>
            <person name="Nellist C.F."/>
            <person name="Harrison R.J."/>
        </authorList>
    </citation>
    <scope>NUCLEOTIDE SEQUENCE [LARGE SCALE GENOMIC DNA]</scope>
    <source>
        <strain evidence="1 3">SCRP249</strain>
        <strain evidence="2 4">SCRP333</strain>
    </source>
</reference>
<evidence type="ECO:0000313" key="1">
    <source>
        <dbReference type="EMBL" id="KAE8955486.1"/>
    </source>
</evidence>
<comment type="caution">
    <text evidence="2">The sequence shown here is derived from an EMBL/GenBank/DDBJ whole genome shotgun (WGS) entry which is preliminary data.</text>
</comment>
<dbReference type="EMBL" id="QXFT01008906">
    <property type="protein sequence ID" value="KAE9263536.1"/>
    <property type="molecule type" value="Genomic_DNA"/>
</dbReference>
<name>A0A6A4ATA0_9STRA</name>
<evidence type="ECO:0000313" key="4">
    <source>
        <dbReference type="Proteomes" id="UP000434957"/>
    </source>
</evidence>